<evidence type="ECO:0000256" key="4">
    <source>
        <dbReference type="ARBA" id="ARBA00042988"/>
    </source>
</evidence>
<dbReference type="OrthoDB" id="6417021at2759"/>
<comment type="catalytic activity">
    <reaction evidence="5">
        <text>D-xylose + NADP(+) = D-xylono-1,5-lactone + NADPH + H(+)</text>
        <dbReference type="Rhea" id="RHEA:22000"/>
        <dbReference type="ChEBI" id="CHEBI:15378"/>
        <dbReference type="ChEBI" id="CHEBI:15867"/>
        <dbReference type="ChEBI" id="CHEBI:53455"/>
        <dbReference type="ChEBI" id="CHEBI:57783"/>
        <dbReference type="ChEBI" id="CHEBI:58349"/>
        <dbReference type="EC" id="1.1.1.179"/>
    </reaction>
</comment>
<sequence length="406" mass="45380">MSSFWNLLRRWNSVINPPTQPKTNDALRFGILGAANIAPPALIAPARSHPEVIIQAVAARDQIRATAFAKKHGIPDVKPNYQAIIDDPNIDCVYIPLPNGLHYEWAIKALNAGKHVLLEKPAVSNAQEAQQLFNLPILQQAGAPVILEAFHYRFQPCWQLFLSLLDQKNIEHAVSSAYIPWFVFKADDIRFRYGLAGGAMMDLGTYCINTLRQAFGAEATECLEAEFKTMPAPEQNAEHAWNAKWQMPNGGVAESGGGLRVGLGQVGLPRIKVSHKQVKVNDATIAEGQEKFQRRQVEMVNFMMGAFWHRIDIQDEFVIKDAATGETLKGWVEKSSQKAYTFQEANLEGVGADWWPTYRHQLEQFVNRIKGRKTNCWVDGEDSIAQAAMIDMTYEKGGLPLRASPE</sequence>
<feature type="domain" description="Gfo/Idh/MocA-like oxidoreductase N-terminal" evidence="6">
    <location>
        <begin position="27"/>
        <end position="135"/>
    </location>
</feature>
<organism evidence="7 8">
    <name type="scientific">Dactylonectria estremocensis</name>
    <dbReference type="NCBI Taxonomy" id="1079267"/>
    <lineage>
        <taxon>Eukaryota</taxon>
        <taxon>Fungi</taxon>
        <taxon>Dikarya</taxon>
        <taxon>Ascomycota</taxon>
        <taxon>Pezizomycotina</taxon>
        <taxon>Sordariomycetes</taxon>
        <taxon>Hypocreomycetidae</taxon>
        <taxon>Hypocreales</taxon>
        <taxon>Nectriaceae</taxon>
        <taxon>Dactylonectria</taxon>
    </lineage>
</organism>
<accession>A0A9P9DY44</accession>
<protein>
    <recommendedName>
        <fullName evidence="3">D-xylose 1-dehydrogenase (NADP(+), D-xylono-1,5-lactone-forming)</fullName>
        <ecNumber evidence="3">1.1.1.179</ecNumber>
    </recommendedName>
    <alternativeName>
        <fullName evidence="4">D-xylose-NADP dehydrogenase</fullName>
    </alternativeName>
</protein>
<dbReference type="EC" id="1.1.1.179" evidence="3"/>
<evidence type="ECO:0000256" key="1">
    <source>
        <dbReference type="ARBA" id="ARBA00010928"/>
    </source>
</evidence>
<keyword evidence="2" id="KW-0560">Oxidoreductase</keyword>
<proteinExistence type="inferred from homology"/>
<keyword evidence="8" id="KW-1185">Reference proteome</keyword>
<dbReference type="GO" id="GO:0047837">
    <property type="term" value="F:D-xylose 1-dehydrogenase (NADP+) activity"/>
    <property type="evidence" value="ECO:0007669"/>
    <property type="project" value="UniProtKB-EC"/>
</dbReference>
<dbReference type="PANTHER" id="PTHR22604:SF105">
    <property type="entry name" value="TRANS-1,2-DIHYDROBENZENE-1,2-DIOL DEHYDROGENASE"/>
    <property type="match status" value="1"/>
</dbReference>
<dbReference type="AlphaFoldDB" id="A0A9P9DY44"/>
<dbReference type="EMBL" id="JAGMUU010000022">
    <property type="protein sequence ID" value="KAH7127885.1"/>
    <property type="molecule type" value="Genomic_DNA"/>
</dbReference>
<dbReference type="Proteomes" id="UP000717696">
    <property type="component" value="Unassembled WGS sequence"/>
</dbReference>
<comment type="caution">
    <text evidence="7">The sequence shown here is derived from an EMBL/GenBank/DDBJ whole genome shotgun (WGS) entry which is preliminary data.</text>
</comment>
<evidence type="ECO:0000256" key="3">
    <source>
        <dbReference type="ARBA" id="ARBA00038984"/>
    </source>
</evidence>
<dbReference type="InterPro" id="IPR036291">
    <property type="entry name" value="NAD(P)-bd_dom_sf"/>
</dbReference>
<dbReference type="Pfam" id="PF01408">
    <property type="entry name" value="GFO_IDH_MocA"/>
    <property type="match status" value="1"/>
</dbReference>
<evidence type="ECO:0000256" key="5">
    <source>
        <dbReference type="ARBA" id="ARBA00049233"/>
    </source>
</evidence>
<evidence type="ECO:0000313" key="7">
    <source>
        <dbReference type="EMBL" id="KAH7127885.1"/>
    </source>
</evidence>
<reference evidence="7" key="1">
    <citation type="journal article" date="2021" name="Nat. Commun.">
        <title>Genetic determinants of endophytism in the Arabidopsis root mycobiome.</title>
        <authorList>
            <person name="Mesny F."/>
            <person name="Miyauchi S."/>
            <person name="Thiergart T."/>
            <person name="Pickel B."/>
            <person name="Atanasova L."/>
            <person name="Karlsson M."/>
            <person name="Huettel B."/>
            <person name="Barry K.W."/>
            <person name="Haridas S."/>
            <person name="Chen C."/>
            <person name="Bauer D."/>
            <person name="Andreopoulos W."/>
            <person name="Pangilinan J."/>
            <person name="LaButti K."/>
            <person name="Riley R."/>
            <person name="Lipzen A."/>
            <person name="Clum A."/>
            <person name="Drula E."/>
            <person name="Henrissat B."/>
            <person name="Kohler A."/>
            <person name="Grigoriev I.V."/>
            <person name="Martin F.M."/>
            <person name="Hacquard S."/>
        </authorList>
    </citation>
    <scope>NUCLEOTIDE SEQUENCE</scope>
    <source>
        <strain evidence="7">MPI-CAGE-AT-0021</strain>
    </source>
</reference>
<dbReference type="Gene3D" id="3.30.360.10">
    <property type="entry name" value="Dihydrodipicolinate Reductase, domain 2"/>
    <property type="match status" value="1"/>
</dbReference>
<comment type="similarity">
    <text evidence="1">Belongs to the Gfo/Idh/MocA family.</text>
</comment>
<dbReference type="Gene3D" id="3.40.50.720">
    <property type="entry name" value="NAD(P)-binding Rossmann-like Domain"/>
    <property type="match status" value="1"/>
</dbReference>
<dbReference type="PANTHER" id="PTHR22604">
    <property type="entry name" value="OXIDOREDUCTASES"/>
    <property type="match status" value="1"/>
</dbReference>
<dbReference type="SUPFAM" id="SSF55347">
    <property type="entry name" value="Glyceraldehyde-3-phosphate dehydrogenase-like, C-terminal domain"/>
    <property type="match status" value="1"/>
</dbReference>
<name>A0A9P9DY44_9HYPO</name>
<gene>
    <name evidence="7" type="ORF">B0J13DRAFT_483356</name>
</gene>
<evidence type="ECO:0000313" key="8">
    <source>
        <dbReference type="Proteomes" id="UP000717696"/>
    </source>
</evidence>
<dbReference type="SUPFAM" id="SSF51735">
    <property type="entry name" value="NAD(P)-binding Rossmann-fold domains"/>
    <property type="match status" value="1"/>
</dbReference>
<dbReference type="GO" id="GO:0000166">
    <property type="term" value="F:nucleotide binding"/>
    <property type="evidence" value="ECO:0007669"/>
    <property type="project" value="InterPro"/>
</dbReference>
<evidence type="ECO:0000256" key="2">
    <source>
        <dbReference type="ARBA" id="ARBA00023002"/>
    </source>
</evidence>
<evidence type="ECO:0000259" key="6">
    <source>
        <dbReference type="Pfam" id="PF01408"/>
    </source>
</evidence>
<dbReference type="InterPro" id="IPR050984">
    <property type="entry name" value="Gfo/Idh/MocA_domain"/>
</dbReference>
<dbReference type="InterPro" id="IPR000683">
    <property type="entry name" value="Gfo/Idh/MocA-like_OxRdtase_N"/>
</dbReference>